<dbReference type="CDD" id="cd04496">
    <property type="entry name" value="SSB_OBF"/>
    <property type="match status" value="1"/>
</dbReference>
<dbReference type="KEGG" id="mbc:MYB_02260"/>
<dbReference type="STRING" id="743966.MYB_02260"/>
<organism evidence="5 6">
    <name type="scientific">Mesomycoplasma bovoculi M165/69</name>
    <dbReference type="NCBI Taxonomy" id="743966"/>
    <lineage>
        <taxon>Bacteria</taxon>
        <taxon>Bacillati</taxon>
        <taxon>Mycoplasmatota</taxon>
        <taxon>Mycoplasmoidales</taxon>
        <taxon>Metamycoplasmataceae</taxon>
        <taxon>Mesomycoplasma</taxon>
    </lineage>
</organism>
<dbReference type="Pfam" id="PF00436">
    <property type="entry name" value="SSB"/>
    <property type="match status" value="1"/>
</dbReference>
<name>W5UTN8_9BACT</name>
<dbReference type="PROSITE" id="PS50935">
    <property type="entry name" value="SSB"/>
    <property type="match status" value="1"/>
</dbReference>
<feature type="compositionally biased region" description="Polar residues" evidence="4">
    <location>
        <begin position="115"/>
        <end position="145"/>
    </location>
</feature>
<comment type="caution">
    <text evidence="2">Lacks conserved residue(s) required for the propagation of feature annotation.</text>
</comment>
<dbReference type="OrthoDB" id="9809878at2"/>
<keyword evidence="6" id="KW-1185">Reference proteome</keyword>
<dbReference type="PIRSF" id="PIRSF002070">
    <property type="entry name" value="SSB"/>
    <property type="match status" value="1"/>
</dbReference>
<dbReference type="InterPro" id="IPR000424">
    <property type="entry name" value="Primosome_PriB/ssb"/>
</dbReference>
<dbReference type="eggNOG" id="COG0629">
    <property type="taxonomic scope" value="Bacteria"/>
</dbReference>
<dbReference type="GO" id="GO:0006260">
    <property type="term" value="P:DNA replication"/>
    <property type="evidence" value="ECO:0007669"/>
    <property type="project" value="InterPro"/>
</dbReference>
<feature type="region of interest" description="Disordered" evidence="4">
    <location>
        <begin position="115"/>
        <end position="167"/>
    </location>
</feature>
<proteinExistence type="inferred from homology"/>
<gene>
    <name evidence="5" type="primary">ssb</name>
    <name evidence="5" type="ORF">MYB_02260</name>
</gene>
<dbReference type="InterPro" id="IPR011344">
    <property type="entry name" value="ssDNA-bd"/>
</dbReference>
<evidence type="ECO:0000256" key="3">
    <source>
        <dbReference type="PIRNR" id="PIRNR002070"/>
    </source>
</evidence>
<dbReference type="RefSeq" id="WP_022934693.1">
    <property type="nucleotide sequence ID" value="NZ_CP007154.1"/>
</dbReference>
<evidence type="ECO:0000313" key="6">
    <source>
        <dbReference type="Proteomes" id="UP000019229"/>
    </source>
</evidence>
<dbReference type="HAMAP" id="MF_00984">
    <property type="entry name" value="SSB"/>
    <property type="match status" value="1"/>
</dbReference>
<reference evidence="5 6" key="1">
    <citation type="journal article" date="2014" name="Genome Announc.">
        <title>Complete Genome Sequence of Mycoplasma bovoculi Strain M165/69T (ATCC 29104).</title>
        <authorList>
            <person name="Calcutt M.J."/>
            <person name="Foecking M.F."/>
        </authorList>
    </citation>
    <scope>NUCLEOTIDE SEQUENCE [LARGE SCALE GENOMIC DNA]</scope>
    <source>
        <strain evidence="5">M165/69</strain>
    </source>
</reference>
<dbReference type="PATRIC" id="fig|743966.3.peg.455"/>
<dbReference type="SUPFAM" id="SSF50249">
    <property type="entry name" value="Nucleic acid-binding proteins"/>
    <property type="match status" value="1"/>
</dbReference>
<dbReference type="Proteomes" id="UP000019229">
    <property type="component" value="Chromosome"/>
</dbReference>
<evidence type="ECO:0000313" key="5">
    <source>
        <dbReference type="EMBL" id="AHH45456.1"/>
    </source>
</evidence>
<dbReference type="InterPro" id="IPR012340">
    <property type="entry name" value="NA-bd_OB-fold"/>
</dbReference>
<feature type="compositionally biased region" description="Acidic residues" evidence="4">
    <location>
        <begin position="146"/>
        <end position="155"/>
    </location>
</feature>
<dbReference type="HOGENOM" id="CLU_078758_6_2_14"/>
<evidence type="ECO:0000256" key="1">
    <source>
        <dbReference type="ARBA" id="ARBA00023125"/>
    </source>
</evidence>
<sequence length="167" mass="18952">MNLNKIILVGRLTSNIQVTYTKTNIAYSRFTLAISRKYNSQNGEPITDYIPIVAWRQSAINLEKLVCKGSPLLVEGSLQSNRYQNNEGNLVTSFDVQLDNFEILETKEQFQKRQQQINGENYNSSKPSFANPQNIQESSHSTTSIEPEEESDSTDDNLLSGWNLDDI</sequence>
<comment type="subunit">
    <text evidence="2">Homotetramer.</text>
</comment>
<keyword evidence="1 2" id="KW-0238">DNA-binding</keyword>
<dbReference type="Gene3D" id="2.40.50.140">
    <property type="entry name" value="Nucleic acid-binding proteins"/>
    <property type="match status" value="1"/>
</dbReference>
<dbReference type="NCBIfam" id="TIGR00621">
    <property type="entry name" value="ssb"/>
    <property type="match status" value="1"/>
</dbReference>
<dbReference type="GO" id="GO:0003697">
    <property type="term" value="F:single-stranded DNA binding"/>
    <property type="evidence" value="ECO:0007669"/>
    <property type="project" value="UniProtKB-UniRule"/>
</dbReference>
<protein>
    <recommendedName>
        <fullName evidence="2 3">Single-stranded DNA-binding protein</fullName>
        <shortName evidence="2">SSB</shortName>
    </recommendedName>
</protein>
<evidence type="ECO:0000256" key="2">
    <source>
        <dbReference type="HAMAP-Rule" id="MF_00984"/>
    </source>
</evidence>
<dbReference type="EMBL" id="CP007154">
    <property type="protein sequence ID" value="AHH45456.1"/>
    <property type="molecule type" value="Genomic_DNA"/>
</dbReference>
<dbReference type="AlphaFoldDB" id="W5UTN8"/>
<accession>W5UTN8</accession>
<evidence type="ECO:0000256" key="4">
    <source>
        <dbReference type="SAM" id="MobiDB-lite"/>
    </source>
</evidence>